<feature type="signal peptide" evidence="1">
    <location>
        <begin position="1"/>
        <end position="30"/>
    </location>
</feature>
<accession>A0ABV9CBG6</accession>
<keyword evidence="1" id="KW-0732">Signal</keyword>
<sequence length="133" mass="14212">MLQHVKRIGIGVTASVLLALGGLSGAQANAATDQDVSPMGTCSLGGLLCGVVKNNSASDDLLRITTDWGNYNNSSTWRALSPGQSSKDIGVKDADGFYVWSGCSAYYGGSWYTGPFWKKVYDGDDRNIRLDCY</sequence>
<keyword evidence="3" id="KW-1185">Reference proteome</keyword>
<dbReference type="RefSeq" id="WP_380838142.1">
    <property type="nucleotide sequence ID" value="NZ_JBHSFP010000003.1"/>
</dbReference>
<evidence type="ECO:0000313" key="3">
    <source>
        <dbReference type="Proteomes" id="UP001596004"/>
    </source>
</evidence>
<proteinExistence type="predicted"/>
<dbReference type="Proteomes" id="UP001596004">
    <property type="component" value="Unassembled WGS sequence"/>
</dbReference>
<protein>
    <recommendedName>
        <fullName evidence="4">Peptidase inhibitor family I36</fullName>
    </recommendedName>
</protein>
<gene>
    <name evidence="2" type="ORF">ACFO60_06280</name>
</gene>
<evidence type="ECO:0000256" key="1">
    <source>
        <dbReference type="SAM" id="SignalP"/>
    </source>
</evidence>
<evidence type="ECO:0008006" key="4">
    <source>
        <dbReference type="Google" id="ProtNLM"/>
    </source>
</evidence>
<reference evidence="3" key="1">
    <citation type="journal article" date="2019" name="Int. J. Syst. Evol. Microbiol.">
        <title>The Global Catalogue of Microorganisms (GCM) 10K type strain sequencing project: providing services to taxonomists for standard genome sequencing and annotation.</title>
        <authorList>
            <consortium name="The Broad Institute Genomics Platform"/>
            <consortium name="The Broad Institute Genome Sequencing Center for Infectious Disease"/>
            <person name="Wu L."/>
            <person name="Ma J."/>
        </authorList>
    </citation>
    <scope>NUCLEOTIDE SEQUENCE [LARGE SCALE GENOMIC DNA]</scope>
    <source>
        <strain evidence="3">CGMCC 4.7132</strain>
    </source>
</reference>
<organism evidence="2 3">
    <name type="scientific">Sphaerisporangium dianthi</name>
    <dbReference type="NCBI Taxonomy" id="1436120"/>
    <lineage>
        <taxon>Bacteria</taxon>
        <taxon>Bacillati</taxon>
        <taxon>Actinomycetota</taxon>
        <taxon>Actinomycetes</taxon>
        <taxon>Streptosporangiales</taxon>
        <taxon>Streptosporangiaceae</taxon>
        <taxon>Sphaerisporangium</taxon>
    </lineage>
</organism>
<name>A0ABV9CBG6_9ACTN</name>
<comment type="caution">
    <text evidence="2">The sequence shown here is derived from an EMBL/GenBank/DDBJ whole genome shotgun (WGS) entry which is preliminary data.</text>
</comment>
<feature type="chain" id="PRO_5046438581" description="Peptidase inhibitor family I36" evidence="1">
    <location>
        <begin position="31"/>
        <end position="133"/>
    </location>
</feature>
<dbReference type="EMBL" id="JBHSFP010000003">
    <property type="protein sequence ID" value="MFC4530361.1"/>
    <property type="molecule type" value="Genomic_DNA"/>
</dbReference>
<evidence type="ECO:0000313" key="2">
    <source>
        <dbReference type="EMBL" id="MFC4530361.1"/>
    </source>
</evidence>